<evidence type="ECO:0000313" key="5">
    <source>
        <dbReference type="EMBL" id="RWA14038.1"/>
    </source>
</evidence>
<dbReference type="PANTHER" id="PTHR13335">
    <property type="entry name" value="TARGET OF RAPAMYCIN COMPLEX 2 SUBUNIT MAPKAP1"/>
    <property type="match status" value="1"/>
</dbReference>
<proteinExistence type="inferred from homology"/>
<feature type="compositionally biased region" description="Polar residues" evidence="2">
    <location>
        <begin position="224"/>
        <end position="233"/>
    </location>
</feature>
<dbReference type="Pfam" id="PF16978">
    <property type="entry name" value="CRIM"/>
    <property type="match status" value="1"/>
</dbReference>
<dbReference type="STRING" id="363999.A0A439DI00"/>
<dbReference type="Pfam" id="PF16979">
    <property type="entry name" value="SIN1_PH"/>
    <property type="match status" value="1"/>
</dbReference>
<dbReference type="Proteomes" id="UP000286045">
    <property type="component" value="Unassembled WGS sequence"/>
</dbReference>
<dbReference type="GO" id="GO:0005546">
    <property type="term" value="F:phosphatidylinositol-4,5-bisphosphate binding"/>
    <property type="evidence" value="ECO:0007669"/>
    <property type="project" value="TreeGrafter"/>
</dbReference>
<feature type="compositionally biased region" description="Acidic residues" evidence="2">
    <location>
        <begin position="506"/>
        <end position="516"/>
    </location>
</feature>
<keyword evidence="6" id="KW-1185">Reference proteome</keyword>
<feature type="domain" description="CRIM" evidence="3">
    <location>
        <begin position="337"/>
        <end position="496"/>
    </location>
</feature>
<evidence type="ECO:0000256" key="1">
    <source>
        <dbReference type="ARBA" id="ARBA00009407"/>
    </source>
</evidence>
<evidence type="ECO:0000313" key="6">
    <source>
        <dbReference type="Proteomes" id="UP000286045"/>
    </source>
</evidence>
<dbReference type="InterPro" id="IPR031567">
    <property type="entry name" value="CRIM_dom"/>
</dbReference>
<feature type="region of interest" description="Disordered" evidence="2">
    <location>
        <begin position="504"/>
        <end position="531"/>
    </location>
</feature>
<gene>
    <name evidence="5" type="ORF">EKO27_g1095</name>
</gene>
<dbReference type="GO" id="GO:0038203">
    <property type="term" value="P:TORC2 signaling"/>
    <property type="evidence" value="ECO:0007669"/>
    <property type="project" value="TreeGrafter"/>
</dbReference>
<dbReference type="GO" id="GO:0005737">
    <property type="term" value="C:cytoplasm"/>
    <property type="evidence" value="ECO:0007669"/>
    <property type="project" value="TreeGrafter"/>
</dbReference>
<comment type="caution">
    <text evidence="5">The sequence shown here is derived from an EMBL/GenBank/DDBJ whole genome shotgun (WGS) entry which is preliminary data.</text>
</comment>
<dbReference type="EMBL" id="RYZI01000015">
    <property type="protein sequence ID" value="RWA14038.1"/>
    <property type="molecule type" value="Genomic_DNA"/>
</dbReference>
<dbReference type="PANTHER" id="PTHR13335:SF1">
    <property type="entry name" value="TARGET OF RAPAMYCIN COMPLEX 2 SUBUNIT MAPKAP1"/>
    <property type="match status" value="1"/>
</dbReference>
<dbReference type="Gene3D" id="2.30.29.30">
    <property type="entry name" value="Pleckstrin-homology domain (PH domain)/Phosphotyrosine-binding domain (PTB)"/>
    <property type="match status" value="1"/>
</dbReference>
<evidence type="ECO:0000259" key="4">
    <source>
        <dbReference type="Pfam" id="PF16979"/>
    </source>
</evidence>
<evidence type="ECO:0000256" key="2">
    <source>
        <dbReference type="SAM" id="MobiDB-lite"/>
    </source>
</evidence>
<name>A0A439DI00_9PEZI</name>
<feature type="region of interest" description="Disordered" evidence="2">
    <location>
        <begin position="656"/>
        <end position="675"/>
    </location>
</feature>
<feature type="compositionally biased region" description="Basic and acidic residues" evidence="2">
    <location>
        <begin position="188"/>
        <end position="197"/>
    </location>
</feature>
<feature type="compositionally biased region" description="Polar residues" evidence="2">
    <location>
        <begin position="656"/>
        <end position="665"/>
    </location>
</feature>
<feature type="compositionally biased region" description="Acidic residues" evidence="2">
    <location>
        <begin position="118"/>
        <end position="134"/>
    </location>
</feature>
<feature type="domain" description="SIN1-type PH" evidence="4">
    <location>
        <begin position="704"/>
        <end position="809"/>
    </location>
</feature>
<reference evidence="5 6" key="1">
    <citation type="submission" date="2018-12" db="EMBL/GenBank/DDBJ databases">
        <title>Draft genome sequence of Xylaria grammica IHI A82.</title>
        <authorList>
            <person name="Buettner E."/>
            <person name="Kellner H."/>
        </authorList>
    </citation>
    <scope>NUCLEOTIDE SEQUENCE [LARGE SCALE GENOMIC DNA]</scope>
    <source>
        <strain evidence="5 6">IHI A82</strain>
    </source>
</reference>
<dbReference type="InterPro" id="IPR031313">
    <property type="entry name" value="Sin1_PH_dom"/>
</dbReference>
<feature type="compositionally biased region" description="Gly residues" evidence="2">
    <location>
        <begin position="92"/>
        <end position="101"/>
    </location>
</feature>
<dbReference type="AlphaFoldDB" id="A0A439DI00"/>
<feature type="compositionally biased region" description="Polar residues" evidence="2">
    <location>
        <begin position="153"/>
        <end position="173"/>
    </location>
</feature>
<sequence>MSLIQVEDLVSYQLRTSYLTEIADGVGERLITINDSFLNTAPFKGAGWRFNPAHIKRTHSPPIPTAIASEYFQAAPRLTGLTLEDEAEEGGMLTGGGGDTLGPGSAIKRRRERRREQMEEDDSSDLSDESDDESDQRAAQQIRFAKMPVRSRAGSSPIQSSNLRQMTTMSSPRQAPGARRGSQSALEIVKERARRDTVTSSEFSSENEFDASGYHRRKEALKSATRTTRSQSKSSDEPTQGIMRKDSELLEEEDSDISDTSSAFVGSADSTSILDTVEAPVVGASPGQQVVGTVPKQLLRQSTIKKVPVPPQPQLLHALPPPRPMSTIRPLSVVHPRSLLSDAFKVKKTKPVMQFDQFASLSGQGDPDPIRLRIYAPFSEDPEAPFEVLIRRNLQEGDGSFRPVTVAELIGLSLWRYNAEKRERPIPTDKLNVNWWTLRMVEEGGEVDDDFEPLDRKRPLNSFTTANNRAARSRSASKTYDDFALVQASEAGFADNRLQTPQFEQQEVDDEQPEDEITPRNTPQLPPTLPVIAQPRANPIITTTYRVDTTFADKPAPVSTPAATRGQKKLLRIHILSSDVPSGQMITVDVTTDMYFAEVLDLVCRKRQLDKNTHVLKLPGSGAVAYVDKAVSSIGNVMDLELHRRRFATDGPLTITGSPGSSSPKSHVWDTQIPQKGKKKVMTAHPLAQQSTMADEAGSGSKVTYQKYIVWRKQPMRFVGLNERIIAIDGEYVYIMPSSGGKVAREGGKTTTVHFSHVIGCNMSRRHPSNFKNIQLLVFRDSETKRYDFEAKNTQEAAEIVREMKKGISPYNKDV</sequence>
<dbReference type="GO" id="GO:0005886">
    <property type="term" value="C:plasma membrane"/>
    <property type="evidence" value="ECO:0007669"/>
    <property type="project" value="TreeGrafter"/>
</dbReference>
<comment type="similarity">
    <text evidence="1">Belongs to the SIN1 family.</text>
</comment>
<dbReference type="GO" id="GO:0031932">
    <property type="term" value="C:TORC2 complex"/>
    <property type="evidence" value="ECO:0007669"/>
    <property type="project" value="InterPro"/>
</dbReference>
<feature type="region of interest" description="Disordered" evidence="2">
    <location>
        <begin position="89"/>
        <end position="264"/>
    </location>
</feature>
<dbReference type="InterPro" id="IPR008828">
    <property type="entry name" value="Sin1/Avo1"/>
</dbReference>
<dbReference type="InterPro" id="IPR011993">
    <property type="entry name" value="PH-like_dom_sf"/>
</dbReference>
<organism evidence="5 6">
    <name type="scientific">Xylaria grammica</name>
    <dbReference type="NCBI Taxonomy" id="363999"/>
    <lineage>
        <taxon>Eukaryota</taxon>
        <taxon>Fungi</taxon>
        <taxon>Dikarya</taxon>
        <taxon>Ascomycota</taxon>
        <taxon>Pezizomycotina</taxon>
        <taxon>Sordariomycetes</taxon>
        <taxon>Xylariomycetidae</taxon>
        <taxon>Xylariales</taxon>
        <taxon>Xylariaceae</taxon>
        <taxon>Xylaria</taxon>
    </lineage>
</organism>
<accession>A0A439DI00</accession>
<evidence type="ECO:0000259" key="3">
    <source>
        <dbReference type="Pfam" id="PF16978"/>
    </source>
</evidence>
<protein>
    <submittedName>
        <fullName evidence="5">Uncharacterized protein</fullName>
    </submittedName>
</protein>